<feature type="transmembrane region" description="Helical" evidence="4">
    <location>
        <begin position="116"/>
        <end position="139"/>
    </location>
</feature>
<keyword evidence="4" id="KW-0812">Transmembrane</keyword>
<dbReference type="Gene3D" id="3.30.565.10">
    <property type="entry name" value="Histidine kinase-like ATPase, C-terminal domain"/>
    <property type="match status" value="1"/>
</dbReference>
<evidence type="ECO:0000256" key="3">
    <source>
        <dbReference type="ARBA" id="ARBA00023012"/>
    </source>
</evidence>
<evidence type="ECO:0000313" key="8">
    <source>
        <dbReference type="Proteomes" id="UP000250143"/>
    </source>
</evidence>
<evidence type="ECO:0000256" key="2">
    <source>
        <dbReference type="ARBA" id="ARBA00022777"/>
    </source>
</evidence>
<dbReference type="SUPFAM" id="SSF55874">
    <property type="entry name" value="ATPase domain of HSP90 chaperone/DNA topoisomerase II/histidine kinase"/>
    <property type="match status" value="1"/>
</dbReference>
<dbReference type="Proteomes" id="UP000250153">
    <property type="component" value="Chromosome"/>
</dbReference>
<gene>
    <name evidence="7" type="ORF">CPQ89_00545</name>
    <name evidence="6" type="ORF">CPS94_10970</name>
</gene>
<dbReference type="InterPro" id="IPR032834">
    <property type="entry name" value="NatK-like_C"/>
</dbReference>
<dbReference type="RefSeq" id="WP_112193226.1">
    <property type="nucleotide sequence ID" value="NZ_CP023565.1"/>
</dbReference>
<dbReference type="AlphaFoldDB" id="A0AAD0L101"/>
<evidence type="ECO:0000313" key="6">
    <source>
        <dbReference type="EMBL" id="AWZ39403.1"/>
    </source>
</evidence>
<dbReference type="PROSITE" id="PS50109">
    <property type="entry name" value="HIS_KIN"/>
    <property type="match status" value="1"/>
</dbReference>
<feature type="transmembrane region" description="Helical" evidence="4">
    <location>
        <begin position="36"/>
        <end position="55"/>
    </location>
</feature>
<dbReference type="InterPro" id="IPR005467">
    <property type="entry name" value="His_kinase_dom"/>
</dbReference>
<protein>
    <recommendedName>
        <fullName evidence="5">Histidine kinase domain-containing protein</fullName>
    </recommendedName>
</protein>
<dbReference type="GO" id="GO:0042802">
    <property type="term" value="F:identical protein binding"/>
    <property type="evidence" value="ECO:0007669"/>
    <property type="project" value="TreeGrafter"/>
</dbReference>
<keyword evidence="8" id="KW-1185">Reference proteome</keyword>
<dbReference type="CDD" id="cd16935">
    <property type="entry name" value="HATPase_AgrC-ComD-like"/>
    <property type="match status" value="1"/>
</dbReference>
<evidence type="ECO:0000259" key="5">
    <source>
        <dbReference type="PROSITE" id="PS50109"/>
    </source>
</evidence>
<dbReference type="KEGG" id="lmur:CPS94_10970"/>
<dbReference type="GO" id="GO:0000160">
    <property type="term" value="P:phosphorelay signal transduction system"/>
    <property type="evidence" value="ECO:0007669"/>
    <property type="project" value="UniProtKB-KW"/>
</dbReference>
<evidence type="ECO:0000313" key="7">
    <source>
        <dbReference type="EMBL" id="AWZ39625.1"/>
    </source>
</evidence>
<keyword evidence="2" id="KW-0418">Kinase</keyword>
<dbReference type="GO" id="GO:0016301">
    <property type="term" value="F:kinase activity"/>
    <property type="evidence" value="ECO:0007669"/>
    <property type="project" value="UniProtKB-KW"/>
</dbReference>
<evidence type="ECO:0000313" key="9">
    <source>
        <dbReference type="Proteomes" id="UP000250153"/>
    </source>
</evidence>
<keyword evidence="4" id="KW-1133">Transmembrane helix</keyword>
<accession>A0AAD0L101</accession>
<dbReference type="GeneID" id="48467675"/>
<sequence length="423" mass="48639">MSNSINMILAIVVIIIQALTVYIYLGYFFKFKITSIKLGSILFGAILISKVSLNIGTKTYGGRGITFTILFLIMWWCLRGSVYKKIFHYSFLSSFLLIQENIGQALYMVVSGNASLFFLGMYAIILIFFIMLIQCLRNFKFENKVDVSIKEYLLLMQAPILSSIFLVLNLIHNSGILLVICLLLLWFNVSILYLYNYLTAKNYQVQMLQLEKLQLEFFRDFLQQEEEIRTLRHDLKNILASIAYYAERKDHRKIQELVADISKSTVLKNKHTGILALDAIISQKIKVMTLKNIDYKLKLQVPSDLDLSKQEIDICAILGNILDNAIEATPSEKSIKIMLAFKEGKLIFKVKNPYSGIRQQNHNKLRVGSSKRYGRQGIGLRSIKRRVAKYNGYYDFKAVNGEFTAFVVLPVLNKGKQEMCDER</sequence>
<feature type="transmembrane region" description="Helical" evidence="4">
    <location>
        <begin position="6"/>
        <end position="29"/>
    </location>
</feature>
<feature type="transmembrane region" description="Helical" evidence="4">
    <location>
        <begin position="61"/>
        <end position="78"/>
    </location>
</feature>
<proteinExistence type="predicted"/>
<name>A0AAD0L101_9LACO</name>
<keyword evidence="3" id="KW-0902">Two-component regulatory system</keyword>
<evidence type="ECO:0000256" key="4">
    <source>
        <dbReference type="SAM" id="Phobius"/>
    </source>
</evidence>
<feature type="transmembrane region" description="Helical" evidence="4">
    <location>
        <begin position="177"/>
        <end position="198"/>
    </location>
</feature>
<keyword evidence="1" id="KW-0808">Transferase</keyword>
<dbReference type="Proteomes" id="UP000250143">
    <property type="component" value="Chromosome"/>
</dbReference>
<organism evidence="6 9">
    <name type="scientific">Ligilactobacillus murinus</name>
    <dbReference type="NCBI Taxonomy" id="1622"/>
    <lineage>
        <taxon>Bacteria</taxon>
        <taxon>Bacillati</taxon>
        <taxon>Bacillota</taxon>
        <taxon>Bacilli</taxon>
        <taxon>Lactobacillales</taxon>
        <taxon>Lactobacillaceae</taxon>
        <taxon>Ligilactobacillus</taxon>
    </lineage>
</organism>
<dbReference type="EMBL" id="CP023565">
    <property type="protein sequence ID" value="AWZ39403.1"/>
    <property type="molecule type" value="Genomic_DNA"/>
</dbReference>
<evidence type="ECO:0000256" key="1">
    <source>
        <dbReference type="ARBA" id="ARBA00022679"/>
    </source>
</evidence>
<reference evidence="8 9" key="1">
    <citation type="submission" date="2017-09" db="EMBL/GenBank/DDBJ databases">
        <title>Predominant Lactobacillus spp. isolated from feces of mice subjected to short-term calorie restriction.</title>
        <authorList>
            <person name="Zhang C."/>
            <person name="Zhao L."/>
            <person name="Pan F."/>
        </authorList>
    </citation>
    <scope>NUCLEOTIDE SEQUENCE [LARGE SCALE GENOMIC DNA]</scope>
    <source>
        <strain evidence="7 8">CR141</strain>
        <strain evidence="6 9">CR147</strain>
    </source>
</reference>
<feature type="transmembrane region" description="Helical" evidence="4">
    <location>
        <begin position="151"/>
        <end position="171"/>
    </location>
</feature>
<feature type="domain" description="Histidine kinase" evidence="5">
    <location>
        <begin position="230"/>
        <end position="413"/>
    </location>
</feature>
<dbReference type="EMBL" id="CP023566">
    <property type="protein sequence ID" value="AWZ39625.1"/>
    <property type="molecule type" value="Genomic_DNA"/>
</dbReference>
<dbReference type="PANTHER" id="PTHR40448:SF1">
    <property type="entry name" value="TWO-COMPONENT SENSOR HISTIDINE KINASE"/>
    <property type="match status" value="1"/>
</dbReference>
<dbReference type="PANTHER" id="PTHR40448">
    <property type="entry name" value="TWO-COMPONENT SENSOR HISTIDINE KINASE"/>
    <property type="match status" value="1"/>
</dbReference>
<dbReference type="InterPro" id="IPR003594">
    <property type="entry name" value="HATPase_dom"/>
</dbReference>
<dbReference type="SMART" id="SM00387">
    <property type="entry name" value="HATPase_c"/>
    <property type="match status" value="1"/>
</dbReference>
<dbReference type="InterPro" id="IPR036890">
    <property type="entry name" value="HATPase_C_sf"/>
</dbReference>
<dbReference type="Pfam" id="PF14501">
    <property type="entry name" value="HATPase_c_5"/>
    <property type="match status" value="1"/>
</dbReference>
<keyword evidence="4" id="KW-0472">Membrane</keyword>